<evidence type="ECO:0000313" key="7">
    <source>
        <dbReference type="EMBL" id="KAJ7973245.1"/>
    </source>
</evidence>
<feature type="compositionally biased region" description="Basic and acidic residues" evidence="5">
    <location>
        <begin position="177"/>
        <end position="193"/>
    </location>
</feature>
<feature type="compositionally biased region" description="Polar residues" evidence="5">
    <location>
        <begin position="165"/>
        <end position="176"/>
    </location>
</feature>
<dbReference type="KEGG" id="qsa:O6P43_011015"/>
<evidence type="ECO:0000259" key="6">
    <source>
        <dbReference type="PROSITE" id="PS51360"/>
    </source>
</evidence>
<accession>A0AAD7Q1P5</accession>
<feature type="compositionally biased region" description="Basic and acidic residues" evidence="5">
    <location>
        <begin position="240"/>
        <end position="252"/>
    </location>
</feature>
<dbReference type="Pfam" id="PF03126">
    <property type="entry name" value="Plus-3"/>
    <property type="match status" value="1"/>
</dbReference>
<feature type="region of interest" description="Disordered" evidence="5">
    <location>
        <begin position="129"/>
        <end position="265"/>
    </location>
</feature>
<dbReference type="Proteomes" id="UP001163823">
    <property type="component" value="Chromosome 4"/>
</dbReference>
<keyword evidence="4" id="KW-0539">Nucleus</keyword>
<dbReference type="AlphaFoldDB" id="A0AAD7Q1P5"/>
<protein>
    <submittedName>
        <fullName evidence="7">RNA polymerase-associated protein RTF1</fullName>
    </submittedName>
</protein>
<feature type="compositionally biased region" description="Basic and acidic residues" evidence="5">
    <location>
        <begin position="129"/>
        <end position="162"/>
    </location>
</feature>
<dbReference type="GO" id="GO:0003677">
    <property type="term" value="F:DNA binding"/>
    <property type="evidence" value="ECO:0007669"/>
    <property type="project" value="InterPro"/>
</dbReference>
<dbReference type="EMBL" id="JARAOO010000004">
    <property type="protein sequence ID" value="KAJ7973245.1"/>
    <property type="molecule type" value="Genomic_DNA"/>
</dbReference>
<feature type="region of interest" description="Disordered" evidence="5">
    <location>
        <begin position="524"/>
        <end position="552"/>
    </location>
</feature>
<dbReference type="PROSITE" id="PS51360">
    <property type="entry name" value="PLUS3"/>
    <property type="match status" value="1"/>
</dbReference>
<feature type="compositionally biased region" description="Low complexity" evidence="5">
    <location>
        <begin position="226"/>
        <end position="239"/>
    </location>
</feature>
<sequence length="630" mass="70110">MADLENLLLEAAGRTSSTVKTRHSLSHSKRKHEGSYSDGQSDSGDEDSDDSGGRSKKSSRNQSQVPLKKRLDSTKRDDEHGGKEGDYVDGGTIPEGDSSDESYIGIDLYKNEDDRQRLAKMSELEREMILSERADKKGDKDFKEQLRSKRDNERSNQKRKETPPLASSSRVRSSTRYAERTAAKGDVLNELRAKRLKHQNTDSHCMVGNASRASSASKGVPVMRKSLNPVSSNSSSHSESVSRSDSEDKESSNDDGGLGDSDDDKNIIGSDMLTFEDIKEITIRRSKLVKWFMEPFFEELIVGCFVRIGIGRFKSGPVYRLCTVLSVDASDPQRKYKLENKTTHKYLNCVWGSESTAARFQMAVVSDSAPVEKEFSQWFREVERTCSRMPTKQDVLEKKVAIQRTNAYIYSAATVKQMLQEKNSTPSRPMNIAVEKDRFRSQLEVAKSKHDEKEVGRINKRLQELEALRKTRDSDAKAIRLAEMNRKNRAENFKNASELKRVNGTLKAGQEGYDPFSRRWTRSRNYYAPDHGDGGYEPGADGNGEGEGGSDKAEVGIEATSAALEAAADAGKLVDTAAPVDHETETNMLYTFDLPISLAALQKSGGPQGIRQGFLARKQRIEATVGLPSP</sequence>
<feature type="compositionally biased region" description="Gly residues" evidence="5">
    <location>
        <begin position="535"/>
        <end position="547"/>
    </location>
</feature>
<dbReference type="GO" id="GO:1990269">
    <property type="term" value="F:RNA polymerase II C-terminal domain phosphoserine binding"/>
    <property type="evidence" value="ECO:0007669"/>
    <property type="project" value="TreeGrafter"/>
</dbReference>
<dbReference type="PANTHER" id="PTHR13115:SF15">
    <property type="entry name" value="PLUS-3 DOMAIN PROTEIN"/>
    <property type="match status" value="1"/>
</dbReference>
<dbReference type="FunFam" id="3.90.70.200:FF:000003">
    <property type="entry name" value="RNA polymerase-associated protein RTF1"/>
    <property type="match status" value="1"/>
</dbReference>
<feature type="domain" description="Plus3" evidence="6">
    <location>
        <begin position="272"/>
        <end position="407"/>
    </location>
</feature>
<feature type="compositionally biased region" description="Basic and acidic residues" evidence="5">
    <location>
        <begin position="69"/>
        <end position="86"/>
    </location>
</feature>
<gene>
    <name evidence="7" type="ORF">O6P43_011015</name>
</gene>
<dbReference type="SUPFAM" id="SSF159042">
    <property type="entry name" value="Plus3-like"/>
    <property type="match status" value="1"/>
</dbReference>
<evidence type="ECO:0000256" key="1">
    <source>
        <dbReference type="ARBA" id="ARBA00004123"/>
    </source>
</evidence>
<keyword evidence="3" id="KW-0804">Transcription</keyword>
<dbReference type="Gene3D" id="3.90.70.200">
    <property type="entry name" value="Plus-3 domain"/>
    <property type="match status" value="1"/>
</dbReference>
<feature type="compositionally biased region" description="Basic residues" evidence="5">
    <location>
        <begin position="20"/>
        <end position="32"/>
    </location>
</feature>
<dbReference type="GO" id="GO:0016593">
    <property type="term" value="C:Cdc73/Paf1 complex"/>
    <property type="evidence" value="ECO:0007669"/>
    <property type="project" value="TreeGrafter"/>
</dbReference>
<proteinExistence type="predicted"/>
<reference evidence="7" key="1">
    <citation type="journal article" date="2023" name="Science">
        <title>Elucidation of the pathway for biosynthesis of saponin adjuvants from the soapbark tree.</title>
        <authorList>
            <person name="Reed J."/>
            <person name="Orme A."/>
            <person name="El-Demerdash A."/>
            <person name="Owen C."/>
            <person name="Martin L.B.B."/>
            <person name="Misra R.C."/>
            <person name="Kikuchi S."/>
            <person name="Rejzek M."/>
            <person name="Martin A.C."/>
            <person name="Harkess A."/>
            <person name="Leebens-Mack J."/>
            <person name="Louveau T."/>
            <person name="Stephenson M.J."/>
            <person name="Osbourn A."/>
        </authorList>
    </citation>
    <scope>NUCLEOTIDE SEQUENCE</scope>
    <source>
        <strain evidence="7">S10</strain>
    </source>
</reference>
<organism evidence="7 8">
    <name type="scientific">Quillaja saponaria</name>
    <name type="common">Soap bark tree</name>
    <dbReference type="NCBI Taxonomy" id="32244"/>
    <lineage>
        <taxon>Eukaryota</taxon>
        <taxon>Viridiplantae</taxon>
        <taxon>Streptophyta</taxon>
        <taxon>Embryophyta</taxon>
        <taxon>Tracheophyta</taxon>
        <taxon>Spermatophyta</taxon>
        <taxon>Magnoliopsida</taxon>
        <taxon>eudicotyledons</taxon>
        <taxon>Gunneridae</taxon>
        <taxon>Pentapetalae</taxon>
        <taxon>rosids</taxon>
        <taxon>fabids</taxon>
        <taxon>Fabales</taxon>
        <taxon>Quillajaceae</taxon>
        <taxon>Quillaja</taxon>
    </lineage>
</organism>
<keyword evidence="8" id="KW-1185">Reference proteome</keyword>
<dbReference type="SMART" id="SM00719">
    <property type="entry name" value="Plus3"/>
    <property type="match status" value="1"/>
</dbReference>
<dbReference type="InterPro" id="IPR036128">
    <property type="entry name" value="Plus3-like_sf"/>
</dbReference>
<comment type="caution">
    <text evidence="7">The sequence shown here is derived from an EMBL/GenBank/DDBJ whole genome shotgun (WGS) entry which is preliminary data.</text>
</comment>
<dbReference type="InterPro" id="IPR004343">
    <property type="entry name" value="Plus-3_dom"/>
</dbReference>
<evidence type="ECO:0000256" key="4">
    <source>
        <dbReference type="ARBA" id="ARBA00023242"/>
    </source>
</evidence>
<dbReference type="PANTHER" id="PTHR13115">
    <property type="entry name" value="RNA POLYMERASE-ASSOCIATED PROTEIN RTF1 HOMOLOG"/>
    <property type="match status" value="1"/>
</dbReference>
<evidence type="ECO:0000256" key="3">
    <source>
        <dbReference type="ARBA" id="ARBA00023163"/>
    </source>
</evidence>
<keyword evidence="2" id="KW-0805">Transcription regulation</keyword>
<evidence type="ECO:0000256" key="2">
    <source>
        <dbReference type="ARBA" id="ARBA00023015"/>
    </source>
</evidence>
<name>A0AAD7Q1P5_QUISA</name>
<comment type="subcellular location">
    <subcellularLocation>
        <location evidence="1">Nucleus</location>
    </subcellularLocation>
</comment>
<feature type="region of interest" description="Disordered" evidence="5">
    <location>
        <begin position="1"/>
        <end position="113"/>
    </location>
</feature>
<evidence type="ECO:0000256" key="5">
    <source>
        <dbReference type="SAM" id="MobiDB-lite"/>
    </source>
</evidence>
<evidence type="ECO:0000313" key="8">
    <source>
        <dbReference type="Proteomes" id="UP001163823"/>
    </source>
</evidence>